<comment type="caution">
    <text evidence="1">The sequence shown here is derived from an EMBL/GenBank/DDBJ whole genome shotgun (WGS) entry which is preliminary data.</text>
</comment>
<proteinExistence type="predicted"/>
<organism evidence="1 2">
    <name type="scientific">Cylindrospermopsis raciborskii CENA303</name>
    <dbReference type="NCBI Taxonomy" id="1170769"/>
    <lineage>
        <taxon>Bacteria</taxon>
        <taxon>Bacillati</taxon>
        <taxon>Cyanobacteriota</taxon>
        <taxon>Cyanophyceae</taxon>
        <taxon>Nostocales</taxon>
        <taxon>Aphanizomenonaceae</taxon>
        <taxon>Cylindrospermopsis</taxon>
    </lineage>
</organism>
<evidence type="ECO:0000313" key="2">
    <source>
        <dbReference type="Proteomes" id="UP000192997"/>
    </source>
</evidence>
<dbReference type="GO" id="GO:0006355">
    <property type="term" value="P:regulation of DNA-templated transcription"/>
    <property type="evidence" value="ECO:0007669"/>
    <property type="project" value="InterPro"/>
</dbReference>
<reference evidence="2" key="1">
    <citation type="submission" date="2017-04" db="EMBL/GenBank/DDBJ databases">
        <authorList>
            <person name="Abreu V.A."/>
            <person name="Popin R.V."/>
            <person name="Rigonato J."/>
            <person name="Andreote A.P."/>
            <person name="Schaker P.C."/>
            <person name="Hoff-Risseti C."/>
            <person name="Alvarenga D.O."/>
            <person name="Varani A.M."/>
            <person name="Fiore M.F."/>
        </authorList>
    </citation>
    <scope>NUCLEOTIDE SEQUENCE [LARGE SCALE GENOMIC DNA]</scope>
    <source>
        <strain evidence="2">CENA303</strain>
    </source>
</reference>
<evidence type="ECO:0000313" key="1">
    <source>
        <dbReference type="EMBL" id="OSO90770.1"/>
    </source>
</evidence>
<protein>
    <submittedName>
        <fullName evidence="1">CopG family transcriptional regulator</fullName>
    </submittedName>
</protein>
<name>A0A1X4G700_9CYAN</name>
<dbReference type="AlphaFoldDB" id="A0A1X4G700"/>
<sequence>MKVETIRTTLTIPKELLEATDKAVLEGKAKNRNDFVVQALKRELAAQKRAEIDAALAEMTRDPDYQAEVLRMEVEFATAQWEALQLGESPR</sequence>
<dbReference type="CDD" id="cd22231">
    <property type="entry name" value="RHH_NikR_HicB-like"/>
    <property type="match status" value="1"/>
</dbReference>
<dbReference type="RefSeq" id="WP_009343139.1">
    <property type="nucleotide sequence ID" value="NZ_NBYN01000042.1"/>
</dbReference>
<dbReference type="NCBIfam" id="NF041551">
    <property type="entry name" value="YlcI_YnfO_N"/>
    <property type="match status" value="1"/>
</dbReference>
<gene>
    <name evidence="1" type="ORF">B7O87_08105</name>
</gene>
<dbReference type="EMBL" id="NBYN01000042">
    <property type="protein sequence ID" value="OSO90770.1"/>
    <property type="molecule type" value="Genomic_DNA"/>
</dbReference>
<dbReference type="Gene3D" id="1.10.1220.10">
    <property type="entry name" value="Met repressor-like"/>
    <property type="match status" value="1"/>
</dbReference>
<accession>A0A1X4G700</accession>
<dbReference type="Proteomes" id="UP000192997">
    <property type="component" value="Unassembled WGS sequence"/>
</dbReference>
<dbReference type="InterPro" id="IPR013321">
    <property type="entry name" value="Arc_rbn_hlx_hlx"/>
</dbReference>